<dbReference type="Proteomes" id="UP000240904">
    <property type="component" value="Unassembled WGS sequence"/>
</dbReference>
<dbReference type="EMBL" id="PYMC01000002">
    <property type="protein sequence ID" value="PSW06608.1"/>
    <property type="molecule type" value="Genomic_DNA"/>
</dbReference>
<sequence length="98" mass="11480">MITKREYSVEHDTAKQQYRVQLQPELWALVSYTKQDKVLYLNYSEVPHELRGQGYGSVLMEAVLTQIESDGYKVVPVCSYIRCYIGRHERWVPLLADV</sequence>
<dbReference type="PANTHER" id="PTHR31435:SF9">
    <property type="entry name" value="PROTEIN NATD1"/>
    <property type="match status" value="1"/>
</dbReference>
<accession>A0A2T3N2P0</accession>
<dbReference type="Gene3D" id="3.40.630.30">
    <property type="match status" value="1"/>
</dbReference>
<dbReference type="OrthoDB" id="9813275at2"/>
<dbReference type="Pfam" id="PF14542">
    <property type="entry name" value="Acetyltransf_CG"/>
    <property type="match status" value="1"/>
</dbReference>
<dbReference type="AlphaFoldDB" id="A0A2T3N2P0"/>
<dbReference type="GO" id="GO:0016740">
    <property type="term" value="F:transferase activity"/>
    <property type="evidence" value="ECO:0007669"/>
    <property type="project" value="UniProtKB-KW"/>
</dbReference>
<dbReference type="InterPro" id="IPR045057">
    <property type="entry name" value="Gcn5-rel_NAT"/>
</dbReference>
<gene>
    <name evidence="2" type="ORF">C9I89_03460</name>
</gene>
<dbReference type="InterPro" id="IPR016181">
    <property type="entry name" value="Acyl_CoA_acyltransferase"/>
</dbReference>
<name>A0A2T3N2P0_9GAMM</name>
<dbReference type="CDD" id="cd04301">
    <property type="entry name" value="NAT_SF"/>
    <property type="match status" value="1"/>
</dbReference>
<evidence type="ECO:0000259" key="1">
    <source>
        <dbReference type="PROSITE" id="PS51729"/>
    </source>
</evidence>
<dbReference type="InterPro" id="IPR031165">
    <property type="entry name" value="GNAT_YJDJ"/>
</dbReference>
<dbReference type="PROSITE" id="PS51729">
    <property type="entry name" value="GNAT_YJDJ"/>
    <property type="match status" value="1"/>
</dbReference>
<feature type="domain" description="N-acetyltransferase" evidence="1">
    <location>
        <begin position="10"/>
        <end position="96"/>
    </location>
</feature>
<dbReference type="SUPFAM" id="SSF55729">
    <property type="entry name" value="Acyl-CoA N-acyltransferases (Nat)"/>
    <property type="match status" value="1"/>
</dbReference>
<dbReference type="PANTHER" id="PTHR31435">
    <property type="entry name" value="PROTEIN NATD1"/>
    <property type="match status" value="1"/>
</dbReference>
<organism evidence="2 3">
    <name type="scientific">Photobacterium lipolyticum</name>
    <dbReference type="NCBI Taxonomy" id="266810"/>
    <lineage>
        <taxon>Bacteria</taxon>
        <taxon>Pseudomonadati</taxon>
        <taxon>Pseudomonadota</taxon>
        <taxon>Gammaproteobacteria</taxon>
        <taxon>Vibrionales</taxon>
        <taxon>Vibrionaceae</taxon>
        <taxon>Photobacterium</taxon>
    </lineage>
</organism>
<evidence type="ECO:0000313" key="3">
    <source>
        <dbReference type="Proteomes" id="UP000240904"/>
    </source>
</evidence>
<proteinExistence type="predicted"/>
<protein>
    <submittedName>
        <fullName evidence="2">N-acetyltransferase</fullName>
    </submittedName>
</protein>
<comment type="caution">
    <text evidence="2">The sequence shown here is derived from an EMBL/GenBank/DDBJ whole genome shotgun (WGS) entry which is preliminary data.</text>
</comment>
<keyword evidence="2" id="KW-0808">Transferase</keyword>
<evidence type="ECO:0000313" key="2">
    <source>
        <dbReference type="EMBL" id="PSW06608.1"/>
    </source>
</evidence>
<reference evidence="2 3" key="1">
    <citation type="submission" date="2018-03" db="EMBL/GenBank/DDBJ databases">
        <title>Whole genome sequencing of Histamine producing bacteria.</title>
        <authorList>
            <person name="Butler K."/>
        </authorList>
    </citation>
    <scope>NUCLEOTIDE SEQUENCE [LARGE SCALE GENOMIC DNA]</scope>
    <source>
        <strain evidence="2 3">DSM 16190</strain>
    </source>
</reference>
<dbReference type="RefSeq" id="WP_107281972.1">
    <property type="nucleotide sequence ID" value="NZ_PYMC01000002.1"/>
</dbReference>
<keyword evidence="3" id="KW-1185">Reference proteome</keyword>